<dbReference type="EMBL" id="JBJQND010000006">
    <property type="protein sequence ID" value="KAL3874688.1"/>
    <property type="molecule type" value="Genomic_DNA"/>
</dbReference>
<organism evidence="1 2">
    <name type="scientific">Sinanodonta woodiana</name>
    <name type="common">Chinese pond mussel</name>
    <name type="synonym">Anodonta woodiana</name>
    <dbReference type="NCBI Taxonomy" id="1069815"/>
    <lineage>
        <taxon>Eukaryota</taxon>
        <taxon>Metazoa</taxon>
        <taxon>Spiralia</taxon>
        <taxon>Lophotrochozoa</taxon>
        <taxon>Mollusca</taxon>
        <taxon>Bivalvia</taxon>
        <taxon>Autobranchia</taxon>
        <taxon>Heteroconchia</taxon>
        <taxon>Palaeoheterodonta</taxon>
        <taxon>Unionida</taxon>
        <taxon>Unionoidea</taxon>
        <taxon>Unionidae</taxon>
        <taxon>Unioninae</taxon>
        <taxon>Sinanodonta</taxon>
    </lineage>
</organism>
<name>A0ABD3WPM5_SINWO</name>
<evidence type="ECO:0000313" key="1">
    <source>
        <dbReference type="EMBL" id="KAL3874688.1"/>
    </source>
</evidence>
<keyword evidence="2" id="KW-1185">Reference proteome</keyword>
<accession>A0ABD3WPM5</accession>
<dbReference type="Proteomes" id="UP001634394">
    <property type="component" value="Unassembled WGS sequence"/>
</dbReference>
<protein>
    <submittedName>
        <fullName evidence="1">Uncharacterized protein</fullName>
    </submittedName>
</protein>
<comment type="caution">
    <text evidence="1">The sequence shown here is derived from an EMBL/GenBank/DDBJ whole genome shotgun (WGS) entry which is preliminary data.</text>
</comment>
<dbReference type="PANTHER" id="PTHR14652">
    <property type="entry name" value="TYPE 2 DNA TOPOISOMERASE 6 SUBUNIT B-LIKE"/>
    <property type="match status" value="1"/>
</dbReference>
<dbReference type="PANTHER" id="PTHR14652:SF2">
    <property type="entry name" value="TYPE 2 DNA TOPOISOMERASE 6 SUBUNIT B-LIKE"/>
    <property type="match status" value="1"/>
</dbReference>
<gene>
    <name evidence="1" type="ORF">ACJMK2_037663</name>
</gene>
<reference evidence="1 2" key="1">
    <citation type="submission" date="2024-11" db="EMBL/GenBank/DDBJ databases">
        <title>Chromosome-level genome assembly of the freshwater bivalve Anodonta woodiana.</title>
        <authorList>
            <person name="Chen X."/>
        </authorList>
    </citation>
    <scope>NUCLEOTIDE SEQUENCE [LARGE SCALE GENOMIC DNA]</scope>
    <source>
        <strain evidence="1">MN2024</strain>
        <tissue evidence="1">Gills</tissue>
    </source>
</reference>
<sequence>MQIISDASFYLQDCECTLLRPEISYGKSFTSIHIHDSSAGIDFQVNMLCVATCICVETACSSKWRSEQHIITLSLFGPESVPIFQNVGFEELNDNYNPLKQIFLSQLGLMLMDTEESISFAQGMLPSIWQIMVKWDDFKQVYAGSFVIQVHLIFDVPKYEICQKKQAFHKWLQKNIMTFIVQEKSEIQKLLMQALQKLFQPIQKQRMVADIIHRSIQSVTNSIHNIVLQSTSETFRNRCFSQLQVSSSRELKQKLEEKLTAVSKARHIWGGEQFVYGSWSEASNQMESVASQTSNVAPREDFEKLSQVMEENNFNQVDDAQLYDCSQMETETNGHHSGYVKDNDFDNILWESEEEIKETQCSISHECHLPFRHSLSLGMTEGTSDLGQVLSLTDENKCYSFRHVNLHEDSRCSSELNKINIDTNVCKPEIDKKIVSASSAVGQEGLVISTQSRNFQEVRCIFELNLFNINHIKP</sequence>
<dbReference type="AlphaFoldDB" id="A0ABD3WPM5"/>
<proteinExistence type="predicted"/>
<evidence type="ECO:0000313" key="2">
    <source>
        <dbReference type="Proteomes" id="UP001634394"/>
    </source>
</evidence>
<dbReference type="InterPro" id="IPR028040">
    <property type="entry name" value="TopoVIB-like"/>
</dbReference>